<keyword evidence="1" id="KW-0472">Membrane</keyword>
<dbReference type="EMBL" id="JAGGLL010000004">
    <property type="protein sequence ID" value="MBP2020953.1"/>
    <property type="molecule type" value="Genomic_DNA"/>
</dbReference>
<proteinExistence type="predicted"/>
<reference evidence="2 3" key="1">
    <citation type="submission" date="2021-03" db="EMBL/GenBank/DDBJ databases">
        <title>Genomic Encyclopedia of Type Strains, Phase IV (KMG-IV): sequencing the most valuable type-strain genomes for metagenomic binning, comparative biology and taxonomic classification.</title>
        <authorList>
            <person name="Goeker M."/>
        </authorList>
    </citation>
    <scope>NUCLEOTIDE SEQUENCE [LARGE SCALE GENOMIC DNA]</scope>
    <source>
        <strain evidence="2 3">DSM 28650</strain>
    </source>
</reference>
<evidence type="ECO:0000313" key="3">
    <source>
        <dbReference type="Proteomes" id="UP001519308"/>
    </source>
</evidence>
<feature type="transmembrane region" description="Helical" evidence="1">
    <location>
        <begin position="42"/>
        <end position="60"/>
    </location>
</feature>
<feature type="transmembrane region" description="Helical" evidence="1">
    <location>
        <begin position="212"/>
        <end position="229"/>
    </location>
</feature>
<feature type="transmembrane region" description="Helical" evidence="1">
    <location>
        <begin position="151"/>
        <end position="173"/>
    </location>
</feature>
<dbReference type="Gene3D" id="1.10.3210.10">
    <property type="entry name" value="Hypothetical protein af1432"/>
    <property type="match status" value="1"/>
</dbReference>
<evidence type="ECO:0000256" key="1">
    <source>
        <dbReference type="SAM" id="Phobius"/>
    </source>
</evidence>
<feature type="transmembrane region" description="Helical" evidence="1">
    <location>
        <begin position="185"/>
        <end position="206"/>
    </location>
</feature>
<organism evidence="2 3">
    <name type="scientific">Clostridium punense</name>
    <dbReference type="NCBI Taxonomy" id="1054297"/>
    <lineage>
        <taxon>Bacteria</taxon>
        <taxon>Bacillati</taxon>
        <taxon>Bacillota</taxon>
        <taxon>Clostridia</taxon>
        <taxon>Eubacteriales</taxon>
        <taxon>Clostridiaceae</taxon>
        <taxon>Clostridium</taxon>
    </lineage>
</organism>
<name>A0ABS4JZJ0_9CLOT</name>
<keyword evidence="3" id="KW-1185">Reference proteome</keyword>
<feature type="transmembrane region" description="Helical" evidence="1">
    <location>
        <begin position="12"/>
        <end position="30"/>
    </location>
</feature>
<accession>A0ABS4JZJ0</accession>
<evidence type="ECO:0000313" key="2">
    <source>
        <dbReference type="EMBL" id="MBP2020953.1"/>
    </source>
</evidence>
<gene>
    <name evidence="2" type="ORF">J2Z44_000737</name>
</gene>
<dbReference type="Proteomes" id="UP001519308">
    <property type="component" value="Unassembled WGS sequence"/>
</dbReference>
<protein>
    <submittedName>
        <fullName evidence="2">Uncharacterized protein</fullName>
    </submittedName>
</protein>
<dbReference type="RefSeq" id="WP_209649350.1">
    <property type="nucleotide sequence ID" value="NZ_JAGGLL010000004.1"/>
</dbReference>
<feature type="transmembrane region" description="Helical" evidence="1">
    <location>
        <begin position="114"/>
        <end position="135"/>
    </location>
</feature>
<keyword evidence="1" id="KW-1133">Transmembrane helix</keyword>
<keyword evidence="1" id="KW-0812">Transmembrane</keyword>
<sequence length="274" mass="31560">MKGLPVKYKVFFISVYIITLVTFIYSVLIGNISFNISSYRNVIFFVVLTALTETFTVHYNEMSFSTTFAITIATYILFGAFETTVVFIIGFLARVLKLEDGSYNHLFNSPLYGTLFNCCILVLPIFIADYFYVFFQGHYGVDNISTNVPQIIIFSFVYFLLNTFIISILMSFHTQKTILYCYFENIKLCGVNYITMIPFGVILVIVFSHYKYIGVALTFFPIVLARYVFSMYINTKTQYIQTVEALMNAIEARDEYTQGHSRRVAEISMEIAKS</sequence>
<feature type="transmembrane region" description="Helical" evidence="1">
    <location>
        <begin position="72"/>
        <end position="93"/>
    </location>
</feature>
<comment type="caution">
    <text evidence="2">The sequence shown here is derived from an EMBL/GenBank/DDBJ whole genome shotgun (WGS) entry which is preliminary data.</text>
</comment>